<evidence type="ECO:0000256" key="3">
    <source>
        <dbReference type="ARBA" id="ARBA00023015"/>
    </source>
</evidence>
<dbReference type="InterPro" id="IPR016032">
    <property type="entry name" value="Sig_transdc_resp-reg_C-effctor"/>
</dbReference>
<evidence type="ECO:0000256" key="1">
    <source>
        <dbReference type="ARBA" id="ARBA00005820"/>
    </source>
</evidence>
<keyword evidence="2" id="KW-0902">Two-component regulatory system</keyword>
<feature type="DNA-binding region" description="OmpR/PhoB-type" evidence="6">
    <location>
        <begin position="1"/>
        <end position="96"/>
    </location>
</feature>
<dbReference type="Gene3D" id="1.25.40.10">
    <property type="entry name" value="Tetratricopeptide repeat domain"/>
    <property type="match status" value="3"/>
</dbReference>
<dbReference type="SMART" id="SM00028">
    <property type="entry name" value="TPR"/>
    <property type="match status" value="7"/>
</dbReference>
<dbReference type="PANTHER" id="PTHR35807:SF1">
    <property type="entry name" value="TRANSCRIPTIONAL REGULATOR REDD"/>
    <property type="match status" value="1"/>
</dbReference>
<evidence type="ECO:0000256" key="2">
    <source>
        <dbReference type="ARBA" id="ARBA00023012"/>
    </source>
</evidence>
<sequence>MNRFVFRVLGPLLVQTDDGPLRINGRRQATVLSMLLLYADRIVSVDTLVDAVWPESPPATARNQIAICVATLRKTFKQAGVTDLLITSPPGYLLAKGEHRIDVQEFTERAEQGRDAARHGRTEEACAHFEEALSIWRGSALDEPAGSRLEAETTRLEQMRLALTEERAGLMLQLGRHRALTGELTELVARHPLREQCREHLMLALYRSGQRAEALDVFLQGRRLLTEQLGIEPGPGLRQLHELILRDSPELTRPPAAAAPAPAALSTIPAQLPADVMAFTGRQREMTSLDRLLKEPYSPHTPALATIVGVGGVGKTALAVHWASQVADQFPDGQLFADLRGYDEEHAPVSPAAVLDRFLRALGIGAPQIPADPDERASLFRSLLSTRKTLIVLDNVRSFPQLRPLLPGGGRSVVLATSRESLGDLTGDYTALSLRLRMLEPTEATALLIKLAGADRFGSDPVAVEQLGALCDCLPLALRIAGARLAAKPNLSVRSLVERLRDHRSRLDVLSPGEGGVRAGFRLTYRDLPPETARMYRRLGLLRTADFAAWAGAAVLDTDVWHAEELIDHLVDAQLLEVADAEPGRAARYRFQDLLRLFARERAESDEPEGETDAALERAFASWLWLAEEAHRRIDGRQFPVGRAPEPAPCFLPDLADELLATPMDWFESERTAIADLVAHAAETGRARYAWTLTESAVPHFETKNYLEDWQRCAEQALASARRTGDEPGEATMLRLLGSLAIYQRRYEQAEGWNMAALRLLRNTGDAGGAALAQRNLAMCARFQGDWERALEYCEAALGGFHASGDIGNEAHLLGFQAQIELDRGNVGGALPLAERAVALSRRTGSVRAEAQSVYRLAEVRLRAGDLGEAAEAFGAVLRLTRGEGDRVGEAHALRGLGQTQWSQGLLSAAGGTLQQALEITDELADRFLYARVETDLGCVEALGGRPAEAAERFRRARAAFGEVGAQPWRAQAGRLLAAVQGTAGGPGGGDAPGGGCAGEVPHRSFTAAELTLLLTCPEDGKG</sequence>
<dbReference type="Pfam" id="PF03704">
    <property type="entry name" value="BTAD"/>
    <property type="match status" value="1"/>
</dbReference>
<dbReference type="GO" id="GO:0003677">
    <property type="term" value="F:DNA binding"/>
    <property type="evidence" value="ECO:0007669"/>
    <property type="project" value="UniProtKB-UniRule"/>
</dbReference>
<keyword evidence="5" id="KW-0804">Transcription</keyword>
<dbReference type="GO" id="GO:0006355">
    <property type="term" value="P:regulation of DNA-templated transcription"/>
    <property type="evidence" value="ECO:0007669"/>
    <property type="project" value="InterPro"/>
</dbReference>
<dbReference type="PROSITE" id="PS51755">
    <property type="entry name" value="OMPR_PHOB"/>
    <property type="match status" value="1"/>
</dbReference>
<keyword evidence="3" id="KW-0805">Transcription regulation</keyword>
<dbReference type="InterPro" id="IPR051677">
    <property type="entry name" value="AfsR-DnrI-RedD_regulator"/>
</dbReference>
<dbReference type="SUPFAM" id="SSF46894">
    <property type="entry name" value="C-terminal effector domain of the bipartite response regulators"/>
    <property type="match status" value="1"/>
</dbReference>
<comment type="similarity">
    <text evidence="1">Belongs to the AfsR/DnrI/RedD regulatory family.</text>
</comment>
<dbReference type="InterPro" id="IPR027417">
    <property type="entry name" value="P-loop_NTPase"/>
</dbReference>
<dbReference type="InterPro" id="IPR019734">
    <property type="entry name" value="TPR_rpt"/>
</dbReference>
<name>A0A5P2DFI2_STRVZ</name>
<reference evidence="8 9" key="1">
    <citation type="submission" date="2018-05" db="EMBL/GenBank/DDBJ databases">
        <title>Streptomyces venezuelae.</title>
        <authorList>
            <person name="Kim W."/>
            <person name="Lee N."/>
            <person name="Cho B.-K."/>
        </authorList>
    </citation>
    <scope>NUCLEOTIDE SEQUENCE [LARGE SCALE GENOMIC DNA]</scope>
    <source>
        <strain evidence="8 9">ATCC 21018</strain>
    </source>
</reference>
<dbReference type="Pfam" id="PF13424">
    <property type="entry name" value="TPR_12"/>
    <property type="match status" value="1"/>
</dbReference>
<dbReference type="Pfam" id="PF00486">
    <property type="entry name" value="Trans_reg_C"/>
    <property type="match status" value="1"/>
</dbReference>
<dbReference type="SUPFAM" id="SSF48452">
    <property type="entry name" value="TPR-like"/>
    <property type="match status" value="3"/>
</dbReference>
<dbReference type="InterPro" id="IPR011990">
    <property type="entry name" value="TPR-like_helical_dom_sf"/>
</dbReference>
<organism evidence="8 9">
    <name type="scientific">Streptomyces venezuelae</name>
    <dbReference type="NCBI Taxonomy" id="54571"/>
    <lineage>
        <taxon>Bacteria</taxon>
        <taxon>Bacillati</taxon>
        <taxon>Actinomycetota</taxon>
        <taxon>Actinomycetes</taxon>
        <taxon>Kitasatosporales</taxon>
        <taxon>Streptomycetaceae</taxon>
        <taxon>Streptomyces</taxon>
    </lineage>
</organism>
<dbReference type="EMBL" id="CP029189">
    <property type="protein sequence ID" value="QES53350.1"/>
    <property type="molecule type" value="Genomic_DNA"/>
</dbReference>
<dbReference type="AlphaFoldDB" id="A0A5P2DFI2"/>
<evidence type="ECO:0000256" key="5">
    <source>
        <dbReference type="ARBA" id="ARBA00023163"/>
    </source>
</evidence>
<dbReference type="Gene3D" id="1.10.10.10">
    <property type="entry name" value="Winged helix-like DNA-binding domain superfamily/Winged helix DNA-binding domain"/>
    <property type="match status" value="1"/>
</dbReference>
<dbReference type="CDD" id="cd15831">
    <property type="entry name" value="BTAD"/>
    <property type="match status" value="1"/>
</dbReference>
<dbReference type="InterPro" id="IPR005158">
    <property type="entry name" value="BTAD"/>
</dbReference>
<feature type="domain" description="OmpR/PhoB-type" evidence="7">
    <location>
        <begin position="1"/>
        <end position="96"/>
    </location>
</feature>
<dbReference type="Proteomes" id="UP000324101">
    <property type="component" value="Chromosome"/>
</dbReference>
<evidence type="ECO:0000313" key="9">
    <source>
        <dbReference type="Proteomes" id="UP000324101"/>
    </source>
</evidence>
<evidence type="ECO:0000313" key="8">
    <source>
        <dbReference type="EMBL" id="QES53350.1"/>
    </source>
</evidence>
<dbReference type="Gene3D" id="3.40.50.300">
    <property type="entry name" value="P-loop containing nucleotide triphosphate hydrolases"/>
    <property type="match status" value="1"/>
</dbReference>
<evidence type="ECO:0000259" key="7">
    <source>
        <dbReference type="PROSITE" id="PS51755"/>
    </source>
</evidence>
<proteinExistence type="inferred from homology"/>
<dbReference type="InterPro" id="IPR036388">
    <property type="entry name" value="WH-like_DNA-bd_sf"/>
</dbReference>
<dbReference type="PANTHER" id="PTHR35807">
    <property type="entry name" value="TRANSCRIPTIONAL REGULATOR REDD-RELATED"/>
    <property type="match status" value="1"/>
</dbReference>
<keyword evidence="4 6" id="KW-0238">DNA-binding</keyword>
<evidence type="ECO:0000256" key="4">
    <source>
        <dbReference type="ARBA" id="ARBA00023125"/>
    </source>
</evidence>
<evidence type="ECO:0000256" key="6">
    <source>
        <dbReference type="PROSITE-ProRule" id="PRU01091"/>
    </source>
</evidence>
<accession>A0A5P2DFI2</accession>
<gene>
    <name evidence="8" type="ORF">DEJ51_03020</name>
</gene>
<dbReference type="SUPFAM" id="SSF52540">
    <property type="entry name" value="P-loop containing nucleoside triphosphate hydrolases"/>
    <property type="match status" value="1"/>
</dbReference>
<dbReference type="SMART" id="SM01043">
    <property type="entry name" value="BTAD"/>
    <property type="match status" value="1"/>
</dbReference>
<dbReference type="GO" id="GO:0000160">
    <property type="term" value="P:phosphorelay signal transduction system"/>
    <property type="evidence" value="ECO:0007669"/>
    <property type="project" value="UniProtKB-KW"/>
</dbReference>
<dbReference type="GO" id="GO:0043531">
    <property type="term" value="F:ADP binding"/>
    <property type="evidence" value="ECO:0007669"/>
    <property type="project" value="InterPro"/>
</dbReference>
<dbReference type="PRINTS" id="PR00364">
    <property type="entry name" value="DISEASERSIST"/>
</dbReference>
<dbReference type="OrthoDB" id="7628974at2"/>
<dbReference type="SMART" id="SM00862">
    <property type="entry name" value="Trans_reg_C"/>
    <property type="match status" value="1"/>
</dbReference>
<protein>
    <submittedName>
        <fullName evidence="8">AfsR family transcriptional regulator</fullName>
    </submittedName>
</protein>
<dbReference type="InterPro" id="IPR001867">
    <property type="entry name" value="OmpR/PhoB-type_DNA-bd"/>
</dbReference>